<dbReference type="SMART" id="SM00245">
    <property type="entry name" value="TSPc"/>
    <property type="match status" value="1"/>
</dbReference>
<gene>
    <name evidence="11" type="ORF">ACFO6Q_04285</name>
</gene>
<evidence type="ECO:0000256" key="2">
    <source>
        <dbReference type="ARBA" id="ARBA00008524"/>
    </source>
</evidence>
<keyword evidence="4 7" id="KW-0645">Protease</keyword>
<dbReference type="PIRSF" id="PIRSF036421">
    <property type="entry name" value="Tricorn_protease"/>
    <property type="match status" value="1"/>
</dbReference>
<proteinExistence type="inferred from homology"/>
<dbReference type="EMBL" id="JBHSHD010000004">
    <property type="protein sequence ID" value="MFC4819527.1"/>
    <property type="molecule type" value="Genomic_DNA"/>
</dbReference>
<feature type="compositionally biased region" description="Basic and acidic residues" evidence="8">
    <location>
        <begin position="543"/>
        <end position="558"/>
    </location>
</feature>
<feature type="region of interest" description="Disordered" evidence="8">
    <location>
        <begin position="1087"/>
        <end position="1106"/>
    </location>
</feature>
<reference evidence="12" key="1">
    <citation type="journal article" date="2019" name="Int. J. Syst. Evol. Microbiol.">
        <title>The Global Catalogue of Microorganisms (GCM) 10K type strain sequencing project: providing services to taxonomists for standard genome sequencing and annotation.</title>
        <authorList>
            <consortium name="The Broad Institute Genomics Platform"/>
            <consortium name="The Broad Institute Genome Sequencing Center for Infectious Disease"/>
            <person name="Wu L."/>
            <person name="Ma J."/>
        </authorList>
    </citation>
    <scope>NUCLEOTIDE SEQUENCE [LARGE SCALE GENOMIC DNA]</scope>
    <source>
        <strain evidence="12">CCUG 30340</strain>
    </source>
</reference>
<dbReference type="PROSITE" id="PS51257">
    <property type="entry name" value="PROKAR_LIPOPROTEIN"/>
    <property type="match status" value="1"/>
</dbReference>
<dbReference type="EC" id="3.4.21.-" evidence="7"/>
<feature type="chain" id="PRO_5047303787" description="Tricorn protease homolog" evidence="9">
    <location>
        <begin position="21"/>
        <end position="1106"/>
    </location>
</feature>
<evidence type="ECO:0000256" key="1">
    <source>
        <dbReference type="ARBA" id="ARBA00004496"/>
    </source>
</evidence>
<dbReference type="SUPFAM" id="SSF50156">
    <property type="entry name" value="PDZ domain-like"/>
    <property type="match status" value="1"/>
</dbReference>
<dbReference type="PANTHER" id="PTHR43253:SF1">
    <property type="entry name" value="TRICORN PROTEASE HOMOLOG 2-RELATED"/>
    <property type="match status" value="1"/>
</dbReference>
<evidence type="ECO:0000256" key="9">
    <source>
        <dbReference type="SAM" id="SignalP"/>
    </source>
</evidence>
<comment type="function">
    <text evidence="7">Degrades oligopeptides.</text>
</comment>
<evidence type="ECO:0000256" key="7">
    <source>
        <dbReference type="PIRNR" id="PIRNR036421"/>
    </source>
</evidence>
<dbReference type="Gene3D" id="2.120.10.60">
    <property type="entry name" value="Tricorn protease N-terminal domain"/>
    <property type="match status" value="1"/>
</dbReference>
<dbReference type="Gene3D" id="2.30.42.10">
    <property type="match status" value="1"/>
</dbReference>
<dbReference type="SUPFAM" id="SSF52096">
    <property type="entry name" value="ClpP/crotonase"/>
    <property type="match status" value="1"/>
</dbReference>
<comment type="caution">
    <text evidence="11">The sequence shown here is derived from an EMBL/GenBank/DDBJ whole genome shotgun (WGS) entry which is preliminary data.</text>
</comment>
<evidence type="ECO:0000313" key="12">
    <source>
        <dbReference type="Proteomes" id="UP001595886"/>
    </source>
</evidence>
<dbReference type="PANTHER" id="PTHR43253">
    <property type="entry name" value="TRICORN PROTEASE HOMOLOG 2-RELATED"/>
    <property type="match status" value="1"/>
</dbReference>
<evidence type="ECO:0000259" key="10">
    <source>
        <dbReference type="SMART" id="SM00245"/>
    </source>
</evidence>
<dbReference type="Gene3D" id="3.90.226.10">
    <property type="entry name" value="2-enoyl-CoA Hydratase, Chain A, domain 1"/>
    <property type="match status" value="1"/>
</dbReference>
<dbReference type="Pfam" id="PF14684">
    <property type="entry name" value="Tricorn_C1"/>
    <property type="match status" value="1"/>
</dbReference>
<dbReference type="Pfam" id="PF03572">
    <property type="entry name" value="Peptidase_S41"/>
    <property type="match status" value="1"/>
</dbReference>
<name>A0ABV9QR98_9GAMM</name>
<dbReference type="RefSeq" id="WP_380019305.1">
    <property type="nucleotide sequence ID" value="NZ_JBHSHD010000004.1"/>
</dbReference>
<protein>
    <recommendedName>
        <fullName evidence="7">Tricorn protease homolog</fullName>
        <ecNumber evidence="7">3.4.21.-</ecNumber>
    </recommendedName>
</protein>
<dbReference type="SUPFAM" id="SSF82171">
    <property type="entry name" value="DPP6 N-terminal domain-like"/>
    <property type="match status" value="1"/>
</dbReference>
<feature type="compositionally biased region" description="Pro residues" evidence="8">
    <location>
        <begin position="1093"/>
        <end position="1106"/>
    </location>
</feature>
<feature type="domain" description="Tail specific protease" evidence="10">
    <location>
        <begin position="865"/>
        <end position="1057"/>
    </location>
</feature>
<dbReference type="InterPro" id="IPR012393">
    <property type="entry name" value="Tricorn_protease"/>
</dbReference>
<keyword evidence="12" id="KW-1185">Reference proteome</keyword>
<comment type="subcellular location">
    <subcellularLocation>
        <location evidence="1 7">Cytoplasm</location>
    </subcellularLocation>
</comment>
<evidence type="ECO:0000256" key="6">
    <source>
        <dbReference type="ARBA" id="ARBA00022825"/>
    </source>
</evidence>
<dbReference type="Gene3D" id="2.130.10.10">
    <property type="entry name" value="YVTN repeat-like/Quinoprotein amine dehydrogenase"/>
    <property type="match status" value="1"/>
</dbReference>
<keyword evidence="9" id="KW-0732">Signal</keyword>
<dbReference type="CDD" id="cd07562">
    <property type="entry name" value="Peptidase_S41_TRI"/>
    <property type="match status" value="1"/>
</dbReference>
<dbReference type="Pfam" id="PF26550">
    <property type="entry name" value="Tricorn_2nd"/>
    <property type="match status" value="1"/>
</dbReference>
<evidence type="ECO:0000256" key="3">
    <source>
        <dbReference type="ARBA" id="ARBA00022490"/>
    </source>
</evidence>
<dbReference type="SUPFAM" id="SSF69304">
    <property type="entry name" value="Tricorn protease N-terminal domain"/>
    <property type="match status" value="1"/>
</dbReference>
<sequence length="1106" mass="120733">MSRRTFLALSALFACGGVQAAPALLLQTPTISQSRLVFAYADDLWIAPREGGEARMLVRAQGRASRPHFSPDGRRVAYSARVGGNTDVYVVDADGGEPKRLTWHPGDDRVVGWSPDGARVLFASNRATPNGMRQFYTVPLAGGPQTVLPLERADGGAYSPDGSAIAYTPHPQSQPDWNAYRGGQTSPIWIARLSDSSIVRVPHENATDRNPMWIGDTVYFLSDRAGPSTLYAYDTKTAQVAQVLRNDGFPIDSATAGAGAIVYSQMGALHLFDPATNTQRSIQVHLAADGARLAPRYENVGDRVAKAALSPTGARAVFEARGEILSVPAEKGDVRNLTRTPGAAERDPAWSPDGRSIAYFSDAAGEYALHVRAQNGLGEARAIALGDPPSFFYAPLWSPDGKRIAYSDKRLNLWLVELDRPTPRRIDTDAFDQPTQSFDPAWSPDGRWLAYTKQLPNHLYAVFVHSLDSGKTTQVSDGMSDCRYPAFDKNGKYLYFTASTDMGLTPGWLDLSSQAHPVTRSVYVAVLRKDLPSPLAPQSDEDAGARSDGAESKPEEKGAPAPVRVAIDFEGLPQRTLSLPVESANYIGLQAGRSGELFLSQAPQIAEGIEDDIKNQPVTVRKFSLDSRKTDKLLDQVVHFSVSLDGRKMLYAQSAGARIDDGFVGPPRWEGGVRWHIAKTDAAPKADEGAIAADAMQVRVDPRAEWAQIYREVWRAERDFFYDPRHHGYDLDAAQKRFEPYLAGIGSREDLDVLLRRMLSYLSAGHVFVLSPPPADERTIGIGLLGADYAIEHGRYRFARVYDGENWNPDLTAPLTQPGVNVEAGDYLLAVNGRELGAGDDVYALFEETAGKQTVLRIARDAGGTGAREVTVVPIADERGLRHRAWVEANRRKVDRLSGGRLAYVHLPDTATAGLTSFNRYFFAQTDKQGVLIDERYNRGGSLADYVIDVLRRQPMTLATTREGATTLWPSQAIFGPKAMLINEFAGSGGDALPWYFKRTGLGPLIGKRTWGGLIGIYGEPSLIDGGRVTAPRLALSGLVGEWEVENRGVAPDIEVDDDPQAERAGHDPQLERGVEYLLKALAEHPPATYKAPPYPDFKPVLPPLP</sequence>
<feature type="signal peptide" evidence="9">
    <location>
        <begin position="1"/>
        <end position="20"/>
    </location>
</feature>
<evidence type="ECO:0000256" key="4">
    <source>
        <dbReference type="ARBA" id="ARBA00022670"/>
    </source>
</evidence>
<dbReference type="Pfam" id="PF14685">
    <property type="entry name" value="PDZ_Tricorn"/>
    <property type="match status" value="1"/>
</dbReference>
<evidence type="ECO:0000256" key="5">
    <source>
        <dbReference type="ARBA" id="ARBA00022801"/>
    </source>
</evidence>
<organism evidence="11 12">
    <name type="scientific">Dokdonella ginsengisoli</name>
    <dbReference type="NCBI Taxonomy" id="363846"/>
    <lineage>
        <taxon>Bacteria</taxon>
        <taxon>Pseudomonadati</taxon>
        <taxon>Pseudomonadota</taxon>
        <taxon>Gammaproteobacteria</taxon>
        <taxon>Lysobacterales</taxon>
        <taxon>Rhodanobacteraceae</taxon>
        <taxon>Dokdonella</taxon>
    </lineage>
</organism>
<evidence type="ECO:0000256" key="8">
    <source>
        <dbReference type="SAM" id="MobiDB-lite"/>
    </source>
</evidence>
<dbReference type="Gene3D" id="3.30.750.44">
    <property type="match status" value="1"/>
</dbReference>
<dbReference type="Proteomes" id="UP001595886">
    <property type="component" value="Unassembled WGS sequence"/>
</dbReference>
<keyword evidence="3 7" id="KW-0963">Cytoplasm</keyword>
<dbReference type="InterPro" id="IPR015943">
    <property type="entry name" value="WD40/YVTN_repeat-like_dom_sf"/>
</dbReference>
<accession>A0ABV9QR98</accession>
<dbReference type="InterPro" id="IPR029414">
    <property type="entry name" value="Tricorn_PDZ"/>
</dbReference>
<dbReference type="InterPro" id="IPR028204">
    <property type="entry name" value="Tricorn_C1"/>
</dbReference>
<feature type="region of interest" description="Disordered" evidence="8">
    <location>
        <begin position="533"/>
        <end position="562"/>
    </location>
</feature>
<evidence type="ECO:0000313" key="11">
    <source>
        <dbReference type="EMBL" id="MFC4819527.1"/>
    </source>
</evidence>
<keyword evidence="5 7" id="KW-0378">Hydrolase</keyword>
<comment type="similarity">
    <text evidence="2 7">Belongs to the peptidase S41B family.</text>
</comment>
<dbReference type="InterPro" id="IPR005151">
    <property type="entry name" value="Tail-specific_protease"/>
</dbReference>
<dbReference type="InterPro" id="IPR036034">
    <property type="entry name" value="PDZ_sf"/>
</dbReference>
<dbReference type="InterPro" id="IPR029045">
    <property type="entry name" value="ClpP/crotonase-like_dom_sf"/>
</dbReference>
<keyword evidence="6 7" id="KW-0720">Serine protease</keyword>
<dbReference type="Pfam" id="PF26549">
    <property type="entry name" value="Tricorn_N"/>
    <property type="match status" value="1"/>
</dbReference>